<organism evidence="1 2">
    <name type="scientific">Bacteroides caecimuris</name>
    <dbReference type="NCBI Taxonomy" id="1796613"/>
    <lineage>
        <taxon>Bacteria</taxon>
        <taxon>Pseudomonadati</taxon>
        <taxon>Bacteroidota</taxon>
        <taxon>Bacteroidia</taxon>
        <taxon>Bacteroidales</taxon>
        <taxon>Bacteroidaceae</taxon>
        <taxon>Bacteroides</taxon>
    </lineage>
</organism>
<dbReference type="EMBL" id="SRYX01000020">
    <property type="protein sequence ID" value="TGY38238.1"/>
    <property type="molecule type" value="Genomic_DNA"/>
</dbReference>
<protein>
    <submittedName>
        <fullName evidence="1">XRE family transcriptional regulator</fullName>
    </submittedName>
</protein>
<evidence type="ECO:0000313" key="1">
    <source>
        <dbReference type="EMBL" id="TGY38238.1"/>
    </source>
</evidence>
<comment type="caution">
    <text evidence="1">The sequence shown here is derived from an EMBL/GenBank/DDBJ whole genome shotgun (WGS) entry which is preliminary data.</text>
</comment>
<dbReference type="RefSeq" id="WP_135999364.1">
    <property type="nucleotide sequence ID" value="NZ_CAJUNY010000010.1"/>
</dbReference>
<dbReference type="Proteomes" id="UP000309566">
    <property type="component" value="Unassembled WGS sequence"/>
</dbReference>
<proteinExistence type="predicted"/>
<reference evidence="1 2" key="1">
    <citation type="submission" date="2019-04" db="EMBL/GenBank/DDBJ databases">
        <title>Microbes associate with the intestines of laboratory mice.</title>
        <authorList>
            <person name="Navarre W."/>
            <person name="Wong E."/>
            <person name="Huang K."/>
            <person name="Tropini C."/>
            <person name="Ng K."/>
            <person name="Yu B."/>
        </authorList>
    </citation>
    <scope>NUCLEOTIDE SEQUENCE [LARGE SCALE GENOMIC DNA]</scope>
    <source>
        <strain evidence="1 2">NM63_1-25</strain>
    </source>
</reference>
<gene>
    <name evidence="1" type="ORF">E5353_07010</name>
</gene>
<evidence type="ECO:0000313" key="2">
    <source>
        <dbReference type="Proteomes" id="UP000309566"/>
    </source>
</evidence>
<name>A0A4S2D916_9BACE</name>
<accession>A0A4S2D916</accession>
<sequence length="134" mass="16050">MVKKANWSPSEDAILRSELEKKTPLKDIADMLCKTEDAVYLYCYRHNIPLRPRLKNPMMRKLLEIKFGRSELFKPDRGFFERVGINQKRWSELAWGYVQPTQDEMMRVAKELNFTVEETFKLMDSRQLDLFEKI</sequence>
<dbReference type="AlphaFoldDB" id="A0A4S2D916"/>